<dbReference type="RefSeq" id="WP_166284883.1">
    <property type="nucleotide sequence ID" value="NZ_JAANNP010000169.1"/>
</dbReference>
<reference evidence="2 3" key="1">
    <citation type="submission" date="2020-03" db="EMBL/GenBank/DDBJ databases">
        <title>Two novel Motilibacter sp.</title>
        <authorList>
            <person name="Liu S."/>
        </authorList>
    </citation>
    <scope>NUCLEOTIDE SEQUENCE [LARGE SCALE GENOMIC DNA]</scope>
    <source>
        <strain evidence="2 3">E257</strain>
    </source>
</reference>
<sequence>MPAATVAAHLRPNPDPSTDTPPPPPPARARRHLDLADGLLAACGIDDLAALAARCAAARQAQCLPVGRWSPSGLLPAIQLAVHHRGWPPHAVPAALLAVAGDPATRSPMRLAEAGPWWEPATTTPSTNPPDLAAYEERLDAVDGLRVTLQARARQALSAEGVPLTRASVVRRACALLDERLDE</sequence>
<evidence type="ECO:0000256" key="1">
    <source>
        <dbReference type="SAM" id="MobiDB-lite"/>
    </source>
</evidence>
<proteinExistence type="predicted"/>
<protein>
    <submittedName>
        <fullName evidence="2">Uncharacterized protein</fullName>
    </submittedName>
</protein>
<feature type="compositionally biased region" description="Pro residues" evidence="1">
    <location>
        <begin position="13"/>
        <end position="27"/>
    </location>
</feature>
<evidence type="ECO:0000313" key="3">
    <source>
        <dbReference type="Proteomes" id="UP000800981"/>
    </source>
</evidence>
<evidence type="ECO:0000313" key="2">
    <source>
        <dbReference type="EMBL" id="NHC16445.1"/>
    </source>
</evidence>
<dbReference type="Proteomes" id="UP000800981">
    <property type="component" value="Unassembled WGS sequence"/>
</dbReference>
<accession>A0ABX0H3V4</accession>
<feature type="region of interest" description="Disordered" evidence="1">
    <location>
        <begin position="1"/>
        <end position="28"/>
    </location>
</feature>
<comment type="caution">
    <text evidence="2">The sequence shown here is derived from an EMBL/GenBank/DDBJ whole genome shotgun (WGS) entry which is preliminary data.</text>
</comment>
<gene>
    <name evidence="2" type="ORF">G9H71_21910</name>
</gene>
<dbReference type="EMBL" id="JAANNP010000169">
    <property type="protein sequence ID" value="NHC16445.1"/>
    <property type="molecule type" value="Genomic_DNA"/>
</dbReference>
<keyword evidence="3" id="KW-1185">Reference proteome</keyword>
<organism evidence="2 3">
    <name type="scientific">Motilibacter deserti</name>
    <dbReference type="NCBI Taxonomy" id="2714956"/>
    <lineage>
        <taxon>Bacteria</taxon>
        <taxon>Bacillati</taxon>
        <taxon>Actinomycetota</taxon>
        <taxon>Actinomycetes</taxon>
        <taxon>Motilibacterales</taxon>
        <taxon>Motilibacteraceae</taxon>
        <taxon>Motilibacter</taxon>
    </lineage>
</organism>
<name>A0ABX0H3V4_9ACTN</name>